<feature type="transmembrane region" description="Helical" evidence="1">
    <location>
        <begin position="51"/>
        <end position="71"/>
    </location>
</feature>
<feature type="transmembrane region" description="Helical" evidence="1">
    <location>
        <begin position="128"/>
        <end position="150"/>
    </location>
</feature>
<feature type="transmembrane region" description="Helical" evidence="1">
    <location>
        <begin position="77"/>
        <end position="97"/>
    </location>
</feature>
<reference evidence="2 3" key="1">
    <citation type="submission" date="2016-11" db="EMBL/GenBank/DDBJ databases">
        <authorList>
            <person name="Jaros S."/>
            <person name="Januszkiewicz K."/>
            <person name="Wedrychowicz H."/>
        </authorList>
    </citation>
    <scope>NUCLEOTIDE SEQUENCE [LARGE SCALE GENOMIC DNA]</scope>
    <source>
        <strain evidence="2 3">KHT3</strain>
    </source>
</reference>
<proteinExistence type="predicted"/>
<evidence type="ECO:0000313" key="2">
    <source>
        <dbReference type="EMBL" id="SHL19774.1"/>
    </source>
</evidence>
<keyword evidence="1" id="KW-0812">Transmembrane</keyword>
<keyword evidence="1" id="KW-0472">Membrane</keyword>
<keyword evidence="1" id="KW-1133">Transmembrane helix</keyword>
<evidence type="ECO:0000256" key="1">
    <source>
        <dbReference type="SAM" id="Phobius"/>
    </source>
</evidence>
<accession>A0A1M6YN85</accession>
<dbReference type="EMBL" id="FRBD01000030">
    <property type="protein sequence ID" value="SHL19774.1"/>
    <property type="molecule type" value="Genomic_DNA"/>
</dbReference>
<dbReference type="Proteomes" id="UP000184130">
    <property type="component" value="Unassembled WGS sequence"/>
</dbReference>
<organism evidence="2 3">
    <name type="scientific">Xylanibacter ruminicola</name>
    <name type="common">Prevotella ruminicola</name>
    <dbReference type="NCBI Taxonomy" id="839"/>
    <lineage>
        <taxon>Bacteria</taxon>
        <taxon>Pseudomonadati</taxon>
        <taxon>Bacteroidota</taxon>
        <taxon>Bacteroidia</taxon>
        <taxon>Bacteroidales</taxon>
        <taxon>Prevotellaceae</taxon>
        <taxon>Xylanibacter</taxon>
    </lineage>
</organism>
<evidence type="ECO:0000313" key="3">
    <source>
        <dbReference type="Proteomes" id="UP000184130"/>
    </source>
</evidence>
<sequence>MENQNDNLQELELLRQQVADFKNRMDEQEIVNRKLLMAATTKGHISWIKQLNIGGAIINIVMIPIVILVFRNIVGCSWGPILFCELILILSAAFGIWNISTIRDKYLLCDNVLSVKLRLTAFRRREKLSFFIVLPILLLWIVWILFDIYYGTNIPLPSTTHLIEDALIILIGLSFVFYTFYREKRTLNKTIKEIDDFADKK</sequence>
<dbReference type="AlphaFoldDB" id="A0A1M6YN85"/>
<protein>
    <submittedName>
        <fullName evidence="2">Uncharacterized protein</fullName>
    </submittedName>
</protein>
<name>A0A1M6YN85_XYLRU</name>
<dbReference type="OrthoDB" id="9827094at2"/>
<feature type="transmembrane region" description="Helical" evidence="1">
    <location>
        <begin position="162"/>
        <end position="181"/>
    </location>
</feature>
<gene>
    <name evidence="2" type="ORF">SAMN05216463_13018</name>
</gene>
<dbReference type="RefSeq" id="WP_073211291.1">
    <property type="nucleotide sequence ID" value="NZ_FRBD01000030.1"/>
</dbReference>